<dbReference type="InterPro" id="IPR000477">
    <property type="entry name" value="RT_dom"/>
</dbReference>
<evidence type="ECO:0000313" key="2">
    <source>
        <dbReference type="EMBL" id="CAB4013838.1"/>
    </source>
</evidence>
<dbReference type="PANTHER" id="PTHR19446">
    <property type="entry name" value="REVERSE TRANSCRIPTASES"/>
    <property type="match status" value="1"/>
</dbReference>
<sequence length="1410" mass="156395">MSSNVSNICPVGVFHCKECDFVSDSQGGLGVHRVKKHKASNCDNIHSVSVICEYPKGKPFYCCICDTIIKSWPNFTRHFRAIHPDIPLITSAWCTWCDRQFKNLKAVGVHMKREHDISSSTIIPSDEPILSSVNFVDSQLSSGQQLYDNGPPAATQLPNRVNTRRHARKSNSNHCLKDPSIPSTSDGPSSKPPFGPATSTTPSSQCPSSIQPSLDPVVAFNGCTAVDNPLPPNNPTTLDSTVALNGCTDDDRISRIPDSPPTPKSQDPLPKRMSRKKRNLKKRKNKPYSPSPVLSTVASTSNTPAEVFTPSVENSSPSTSYTQPTMEDITVAEDPFPSSSSFSSRPSSPCNPEMDRVSPSSQDIINESNDTFQIPPPLSPHRFISQSAEVTNDLPSNPSSLMFDTVPPPASNNNDSQPGFHSHIAGNWSATSQAVDSDSEARVSFTGDTVVDSSAPVGTSEEIPFHPNPDIENVSDFVNIWSSKISSASDFGEFSKVCDDLASAVVEKGKGMSSNTSGRRRFPRPAPNRPNRSSPHPHRSRLQNNPIEARRLQTLFRLSKKRAARQVLKDNNVVYSGSKDQAFQYFSDTFATKHVDIDELVQSLRDHVPSASEDPILMAPFTEREIRRKLMSMSNSAPGKDKVEYRHLKLVDPGGLLLQSVFNRCLSEKKIPLIWKHATTILIYKKGDSSDPSNFRPIALMSCIYKLFTSLMAARVSQFAVVNNLMSPEQKSARPSEGCHEHTFTLQSIVADCKRNNKNCFFAWLDLRNAFGSISHEVIYSTLTHMGFPDSLVDLIKDIYSNATTSIKTSKADETDPIDVNAGVKQGCPISPILFNLSSELLIRSIVSKCNENSDIAFKLHGQPISILAYADDLVLISRSGEGLQEILDDVSRAANVLYLSFRPDKCCTLSLTCGKSEVSRVSSNVFKVQDQEIPFLTKDESFRYLGVPIGLIYDASDMNSISDKLIKDLEKIRDSLLAPWQKLDAIRTFIQPCLTYALRACPVKKQSLVNYRKKLVEVLRSICNLPKRSTVSYFFASKSVGGLGLQDPFDERHIQKVVQTIKILSSKDSLVLNISHRQLKSVVYRCFHRNPTDQELDQFLSGSNEGELINHSRANNSQTLWSCCRISAKALNIKITDALSNPTISANDTTSANAKSVASYLHRLCLEKHAQTLKSLPDQGKVARCLQTSKFPSTNSWCYDGTGIRFCDWRFIHRARSNTLPTNDVKSRFSNENSPICRNCHSASVTETLPHIICHCRPNMPAITKRHDSVLQRLTNAIHRGTYTVDKVVPGAPGMNRPDLVITDNNKVTIVDVTCPFENDESALISAAERKEEKYNYLIEHFRSLNLQAKVFGFVVGPLGGWFPGNEKVLDELYISKRYRTLFRKLCCADAIKGSRNIYVEHLTGVPQH</sequence>
<dbReference type="SMART" id="SM00355">
    <property type="entry name" value="ZnF_C2H2"/>
    <property type="match status" value="3"/>
</dbReference>
<feature type="compositionally biased region" description="Polar residues" evidence="1">
    <location>
        <begin position="311"/>
        <end position="325"/>
    </location>
</feature>
<evidence type="ECO:0000256" key="1">
    <source>
        <dbReference type="SAM" id="MobiDB-lite"/>
    </source>
</evidence>
<keyword evidence="3" id="KW-1185">Reference proteome</keyword>
<dbReference type="InterPro" id="IPR013087">
    <property type="entry name" value="Znf_C2H2_type"/>
</dbReference>
<protein>
    <submittedName>
        <fullName evidence="2">Uncharacterized protein LOC112460864</fullName>
    </submittedName>
</protein>
<accession>A0A7D9EPD1</accession>
<feature type="compositionally biased region" description="Basic residues" evidence="1">
    <location>
        <begin position="162"/>
        <end position="171"/>
    </location>
</feature>
<feature type="compositionally biased region" description="Low complexity" evidence="1">
    <location>
        <begin position="335"/>
        <end position="348"/>
    </location>
</feature>
<feature type="region of interest" description="Disordered" evidence="1">
    <location>
        <begin position="245"/>
        <end position="358"/>
    </location>
</feature>
<dbReference type="CDD" id="cd01650">
    <property type="entry name" value="RT_nLTR_like"/>
    <property type="match status" value="1"/>
</dbReference>
<dbReference type="Pfam" id="PF00078">
    <property type="entry name" value="RVT_1"/>
    <property type="match status" value="1"/>
</dbReference>
<evidence type="ECO:0000313" key="3">
    <source>
        <dbReference type="Proteomes" id="UP001152795"/>
    </source>
</evidence>
<feature type="compositionally biased region" description="Basic residues" evidence="1">
    <location>
        <begin position="272"/>
        <end position="286"/>
    </location>
</feature>
<reference evidence="2" key="1">
    <citation type="submission" date="2020-04" db="EMBL/GenBank/DDBJ databases">
        <authorList>
            <person name="Alioto T."/>
            <person name="Alioto T."/>
            <person name="Gomez Garrido J."/>
        </authorList>
    </citation>
    <scope>NUCLEOTIDE SEQUENCE</scope>
    <source>
        <strain evidence="2">A484AB</strain>
    </source>
</reference>
<dbReference type="EMBL" id="CACRXK020008044">
    <property type="protein sequence ID" value="CAB4013838.1"/>
    <property type="molecule type" value="Genomic_DNA"/>
</dbReference>
<dbReference type="InterPro" id="IPR043502">
    <property type="entry name" value="DNA/RNA_pol_sf"/>
</dbReference>
<comment type="caution">
    <text evidence="2">The sequence shown here is derived from an EMBL/GenBank/DDBJ whole genome shotgun (WGS) entry which is preliminary data.</text>
</comment>
<feature type="region of interest" description="Disordered" evidence="1">
    <location>
        <begin position="508"/>
        <end position="547"/>
    </location>
</feature>
<proteinExistence type="predicted"/>
<feature type="compositionally biased region" description="Polar residues" evidence="1">
    <location>
        <begin position="292"/>
        <end position="304"/>
    </location>
</feature>
<name>A0A7D9EPD1_PARCT</name>
<dbReference type="PROSITE" id="PS00028">
    <property type="entry name" value="ZINC_FINGER_C2H2_1"/>
    <property type="match status" value="2"/>
</dbReference>
<gene>
    <name evidence="2" type="ORF">PACLA_8A074399</name>
</gene>
<dbReference type="OrthoDB" id="3049395at2759"/>
<feature type="region of interest" description="Disordered" evidence="1">
    <location>
        <begin position="144"/>
        <end position="213"/>
    </location>
</feature>
<feature type="compositionally biased region" description="Low complexity" evidence="1">
    <location>
        <begin position="198"/>
        <end position="213"/>
    </location>
</feature>
<dbReference type="PROSITE" id="PS50878">
    <property type="entry name" value="RT_POL"/>
    <property type="match status" value="1"/>
</dbReference>
<organism evidence="2 3">
    <name type="scientific">Paramuricea clavata</name>
    <name type="common">Red gorgonian</name>
    <name type="synonym">Violescent sea-whip</name>
    <dbReference type="NCBI Taxonomy" id="317549"/>
    <lineage>
        <taxon>Eukaryota</taxon>
        <taxon>Metazoa</taxon>
        <taxon>Cnidaria</taxon>
        <taxon>Anthozoa</taxon>
        <taxon>Octocorallia</taxon>
        <taxon>Malacalcyonacea</taxon>
        <taxon>Plexauridae</taxon>
        <taxon>Paramuricea</taxon>
    </lineage>
</organism>
<dbReference type="SUPFAM" id="SSF56672">
    <property type="entry name" value="DNA/RNA polymerases"/>
    <property type="match status" value="1"/>
</dbReference>
<dbReference type="Gene3D" id="3.30.160.60">
    <property type="entry name" value="Classic Zinc Finger"/>
    <property type="match status" value="1"/>
</dbReference>
<dbReference type="Proteomes" id="UP001152795">
    <property type="component" value="Unassembled WGS sequence"/>
</dbReference>